<organism evidence="1 2">
    <name type="scientific">Glossina austeni</name>
    <name type="common">Savannah tsetse fly</name>
    <dbReference type="NCBI Taxonomy" id="7395"/>
    <lineage>
        <taxon>Eukaryota</taxon>
        <taxon>Metazoa</taxon>
        <taxon>Ecdysozoa</taxon>
        <taxon>Arthropoda</taxon>
        <taxon>Hexapoda</taxon>
        <taxon>Insecta</taxon>
        <taxon>Pterygota</taxon>
        <taxon>Neoptera</taxon>
        <taxon>Endopterygota</taxon>
        <taxon>Diptera</taxon>
        <taxon>Brachycera</taxon>
        <taxon>Muscomorpha</taxon>
        <taxon>Hippoboscoidea</taxon>
        <taxon>Glossinidae</taxon>
        <taxon>Glossina</taxon>
    </lineage>
</organism>
<reference evidence="1" key="1">
    <citation type="submission" date="2020-05" db="UniProtKB">
        <authorList>
            <consortium name="EnsemblMetazoa"/>
        </authorList>
    </citation>
    <scope>IDENTIFICATION</scope>
    <source>
        <strain evidence="1">TTRI</strain>
    </source>
</reference>
<accession>A0A1A9UNS5</accession>
<proteinExistence type="predicted"/>
<dbReference type="AlphaFoldDB" id="A0A1A9UNS5"/>
<evidence type="ECO:0000313" key="1">
    <source>
        <dbReference type="EnsemblMetazoa" id="GAUT010599-PA"/>
    </source>
</evidence>
<name>A0A1A9UNS5_GLOAU</name>
<sequence length="183" mass="21460">MCDNPIPFTITAPRADSKSKTVEFNLTLPSDDVLKINIPFVMLKVSETLKTKDNDYLLKDEGNSATLETTTTSTTILSPFETSLITTSNRRHTIKIFFSGWCYRVISVHGNSMLEEISLRELQELVHYINWIEEPDFQRMLQCCRETQVSNFLEDEFMEEWDLFPDFNFKFKTRIMDTIKRYS</sequence>
<dbReference type="Proteomes" id="UP000078200">
    <property type="component" value="Unassembled WGS sequence"/>
</dbReference>
<dbReference type="EnsemblMetazoa" id="GAUT010599-RA">
    <property type="protein sequence ID" value="GAUT010599-PA"/>
    <property type="gene ID" value="GAUT010599"/>
</dbReference>
<protein>
    <submittedName>
        <fullName evidence="1">Uncharacterized protein</fullName>
    </submittedName>
</protein>
<keyword evidence="2" id="KW-1185">Reference proteome</keyword>
<evidence type="ECO:0000313" key="2">
    <source>
        <dbReference type="Proteomes" id="UP000078200"/>
    </source>
</evidence>
<dbReference type="VEuPathDB" id="VectorBase:GAUT010599"/>